<feature type="transmembrane region" description="Helical" evidence="1">
    <location>
        <begin position="67"/>
        <end position="87"/>
    </location>
</feature>
<organism evidence="3 4">
    <name type="scientific">Subdoligranulum variabile</name>
    <dbReference type="NCBI Taxonomy" id="214851"/>
    <lineage>
        <taxon>Bacteria</taxon>
        <taxon>Bacillati</taxon>
        <taxon>Bacillota</taxon>
        <taxon>Clostridia</taxon>
        <taxon>Eubacteriales</taxon>
        <taxon>Oscillospiraceae</taxon>
        <taxon>Subdoligranulum</taxon>
    </lineage>
</organism>
<proteinExistence type="predicted"/>
<dbReference type="Proteomes" id="UP000759273">
    <property type="component" value="Unassembled WGS sequence"/>
</dbReference>
<feature type="transmembrane region" description="Helical" evidence="1">
    <location>
        <begin position="214"/>
        <end position="235"/>
    </location>
</feature>
<keyword evidence="3" id="KW-0482">Metalloprotease</keyword>
<evidence type="ECO:0000313" key="3">
    <source>
        <dbReference type="EMBL" id="MBS5332588.1"/>
    </source>
</evidence>
<dbReference type="InterPro" id="IPR003675">
    <property type="entry name" value="Rce1/LyrA-like_dom"/>
</dbReference>
<dbReference type="EMBL" id="JAGZGG010000019">
    <property type="protein sequence ID" value="MBS5332588.1"/>
    <property type="molecule type" value="Genomic_DNA"/>
</dbReference>
<feature type="transmembrane region" description="Helical" evidence="1">
    <location>
        <begin position="7"/>
        <end position="26"/>
    </location>
</feature>
<dbReference type="GO" id="GO:0008237">
    <property type="term" value="F:metallopeptidase activity"/>
    <property type="evidence" value="ECO:0007669"/>
    <property type="project" value="UniProtKB-KW"/>
</dbReference>
<dbReference type="Pfam" id="PF02517">
    <property type="entry name" value="Rce1-like"/>
    <property type="match status" value="1"/>
</dbReference>
<dbReference type="PANTHER" id="PTHR35797">
    <property type="entry name" value="PROTEASE-RELATED"/>
    <property type="match status" value="1"/>
</dbReference>
<keyword evidence="1" id="KW-0812">Transmembrane</keyword>
<feature type="transmembrane region" description="Helical" evidence="1">
    <location>
        <begin position="38"/>
        <end position="58"/>
    </location>
</feature>
<comment type="caution">
    <text evidence="3">The sequence shown here is derived from an EMBL/GenBank/DDBJ whole genome shotgun (WGS) entry which is preliminary data.</text>
</comment>
<keyword evidence="1" id="KW-1133">Transmembrane helix</keyword>
<feature type="transmembrane region" description="Helical" evidence="1">
    <location>
        <begin position="134"/>
        <end position="154"/>
    </location>
</feature>
<dbReference type="GO" id="GO:0080120">
    <property type="term" value="P:CAAX-box protein maturation"/>
    <property type="evidence" value="ECO:0007669"/>
    <property type="project" value="UniProtKB-ARBA"/>
</dbReference>
<protein>
    <submittedName>
        <fullName evidence="3">CPBP family intramembrane metalloprotease</fullName>
    </submittedName>
</protein>
<evidence type="ECO:0000313" key="4">
    <source>
        <dbReference type="Proteomes" id="UP000759273"/>
    </source>
</evidence>
<dbReference type="PANTHER" id="PTHR35797:SF1">
    <property type="entry name" value="PROTEASE"/>
    <property type="match status" value="1"/>
</dbReference>
<dbReference type="InterPro" id="IPR042150">
    <property type="entry name" value="MmRce1-like"/>
</dbReference>
<reference evidence="3" key="1">
    <citation type="submission" date="2021-02" db="EMBL/GenBank/DDBJ databases">
        <title>Infant gut strain persistence is associated with maternal origin, phylogeny, and functional potential including surface adhesion and iron acquisition.</title>
        <authorList>
            <person name="Lou Y.C."/>
        </authorList>
    </citation>
    <scope>NUCLEOTIDE SEQUENCE</scope>
    <source>
        <strain evidence="3">L3_101_000M1_dasL3_101_000M1_concoct_87</strain>
    </source>
</reference>
<name>A0A943DBB0_9FIRM</name>
<feature type="transmembrane region" description="Helical" evidence="1">
    <location>
        <begin position="93"/>
        <end position="113"/>
    </location>
</feature>
<feature type="transmembrane region" description="Helical" evidence="1">
    <location>
        <begin position="174"/>
        <end position="193"/>
    </location>
</feature>
<feature type="transmembrane region" description="Helical" evidence="1">
    <location>
        <begin position="241"/>
        <end position="262"/>
    </location>
</feature>
<keyword evidence="3" id="KW-0378">Hydrolase</keyword>
<keyword evidence="1" id="KW-0472">Membrane</keyword>
<feature type="transmembrane region" description="Helical" evidence="1">
    <location>
        <begin position="269"/>
        <end position="287"/>
    </location>
</feature>
<sequence length="329" mass="37095">MKTNKRELTVFAVCAYAVPFLMMPLLYICLQNGQDTSIFANAQMFYPAAGVMLAFLLAKRQETPKRFYSLHIVSAVLMLVMSVLSVAMPQTGWLTIANVVIIIASVLGWILLLTEKKERREAYGLRLHGKFLTALAICVYFLAVKTGMVFLSVAMLGGDTWANYLAYWRSPTPWIMAMALIPNFFLSFLPFFGEEYGWRYYLTPALQGRFGARRGALAVGVLWGLWHLPLNLFFYSPETTLQSIASQLVVCMTLGVFFTFAYEKCGKNIWVPILLHYLNNNMILVWTGTADISNQVIRWADVGVSAVMYAAVFLPFLAAKCYRRGEKAV</sequence>
<dbReference type="GO" id="GO:0004175">
    <property type="term" value="F:endopeptidase activity"/>
    <property type="evidence" value="ECO:0007669"/>
    <property type="project" value="UniProtKB-ARBA"/>
</dbReference>
<keyword evidence="3" id="KW-0645">Protease</keyword>
<feature type="domain" description="CAAX prenyl protease 2/Lysostaphin resistance protein A-like" evidence="2">
    <location>
        <begin position="182"/>
        <end position="281"/>
    </location>
</feature>
<evidence type="ECO:0000259" key="2">
    <source>
        <dbReference type="Pfam" id="PF02517"/>
    </source>
</evidence>
<gene>
    <name evidence="3" type="ORF">KHY36_08685</name>
</gene>
<dbReference type="AlphaFoldDB" id="A0A943DBB0"/>
<evidence type="ECO:0000256" key="1">
    <source>
        <dbReference type="SAM" id="Phobius"/>
    </source>
</evidence>
<accession>A0A943DBB0</accession>
<feature type="transmembrane region" description="Helical" evidence="1">
    <location>
        <begin position="299"/>
        <end position="319"/>
    </location>
</feature>